<evidence type="ECO:0000313" key="2">
    <source>
        <dbReference type="EMBL" id="CAJ1391845.1"/>
    </source>
</evidence>
<comment type="caution">
    <text evidence="2">The sequence shown here is derived from an EMBL/GenBank/DDBJ whole genome shotgun (WGS) entry which is preliminary data.</text>
</comment>
<name>A0AA36IQJ2_9DINO</name>
<reference evidence="2" key="1">
    <citation type="submission" date="2023-08" db="EMBL/GenBank/DDBJ databases">
        <authorList>
            <person name="Chen Y."/>
            <person name="Shah S."/>
            <person name="Dougan E. K."/>
            <person name="Thang M."/>
            <person name="Chan C."/>
        </authorList>
    </citation>
    <scope>NUCLEOTIDE SEQUENCE</scope>
</reference>
<dbReference type="Proteomes" id="UP001178507">
    <property type="component" value="Unassembled WGS sequence"/>
</dbReference>
<sequence>MCVGNSSEFCATCSFLLDGVAHHTVGAWRSNKKLAQRDAAERTLGLFVTRWASLITLDELAGTRGKEAVPQARSEVELLEKFSRSVSACKSHGDAPVSWSHRCEDGEYQAFAEVRLLEVPHTFPGRKQPTLEAAYEDSARRVLWYLQCPGYEDMFEPDDCYVKAVAQDIPEPSPCWNKEEGHIEGREEKASERKAAQVRSRLGQALGVGAVPGVRGCGPGASAASRTKPGLRSGPRGT</sequence>
<feature type="region of interest" description="Disordered" evidence="1">
    <location>
        <begin position="215"/>
        <end position="238"/>
    </location>
</feature>
<dbReference type="EMBL" id="CAUJNA010002224">
    <property type="protein sequence ID" value="CAJ1391845.1"/>
    <property type="molecule type" value="Genomic_DNA"/>
</dbReference>
<evidence type="ECO:0000313" key="3">
    <source>
        <dbReference type="Proteomes" id="UP001178507"/>
    </source>
</evidence>
<dbReference type="AlphaFoldDB" id="A0AA36IQJ2"/>
<organism evidence="2 3">
    <name type="scientific">Effrenium voratum</name>
    <dbReference type="NCBI Taxonomy" id="2562239"/>
    <lineage>
        <taxon>Eukaryota</taxon>
        <taxon>Sar</taxon>
        <taxon>Alveolata</taxon>
        <taxon>Dinophyceae</taxon>
        <taxon>Suessiales</taxon>
        <taxon>Symbiodiniaceae</taxon>
        <taxon>Effrenium</taxon>
    </lineage>
</organism>
<feature type="region of interest" description="Disordered" evidence="1">
    <location>
        <begin position="173"/>
        <end position="192"/>
    </location>
</feature>
<evidence type="ECO:0000256" key="1">
    <source>
        <dbReference type="SAM" id="MobiDB-lite"/>
    </source>
</evidence>
<protein>
    <submittedName>
        <fullName evidence="2">Uncharacterized protein</fullName>
    </submittedName>
</protein>
<feature type="compositionally biased region" description="Basic and acidic residues" evidence="1">
    <location>
        <begin position="177"/>
        <end position="192"/>
    </location>
</feature>
<accession>A0AA36IQJ2</accession>
<keyword evidence="3" id="KW-1185">Reference proteome</keyword>
<proteinExistence type="predicted"/>
<gene>
    <name evidence="2" type="ORF">EVOR1521_LOCUS17101</name>
</gene>